<evidence type="ECO:0000256" key="1">
    <source>
        <dbReference type="ARBA" id="ARBA00005495"/>
    </source>
</evidence>
<dbReference type="Proteomes" id="UP000829708">
    <property type="component" value="Chromosome"/>
</dbReference>
<dbReference type="SUPFAM" id="SSF51316">
    <property type="entry name" value="Mss4-like"/>
    <property type="match status" value="1"/>
</dbReference>
<evidence type="ECO:0000256" key="4">
    <source>
        <dbReference type="ARBA" id="ARBA00023239"/>
    </source>
</evidence>
<dbReference type="PANTHER" id="PTHR33337:SF40">
    <property type="entry name" value="CENP-V_GFA DOMAIN-CONTAINING PROTEIN-RELATED"/>
    <property type="match status" value="1"/>
</dbReference>
<evidence type="ECO:0000256" key="3">
    <source>
        <dbReference type="ARBA" id="ARBA00022833"/>
    </source>
</evidence>
<name>A0ABY4D766_9SPIR</name>
<sequence>MNQHKGSCLCGKVTFEVRGDFQSFYLCHCRFCRKDTGSAHAANLFAPSATLHWLTGEHLVKTFDYQASGHIKSFCKECGSALPNVQQDGSLVVVPAGCLDSEVPIRPNAHIFAADKANWDHDLQHIHVFDGLPE</sequence>
<feature type="domain" description="CENP-V/GFA" evidence="5">
    <location>
        <begin position="4"/>
        <end position="120"/>
    </location>
</feature>
<evidence type="ECO:0000313" key="7">
    <source>
        <dbReference type="Proteomes" id="UP000829708"/>
    </source>
</evidence>
<proteinExistence type="inferred from homology"/>
<protein>
    <submittedName>
        <fullName evidence="6">GFA family protein</fullName>
    </submittedName>
</protein>
<dbReference type="Pfam" id="PF04828">
    <property type="entry name" value="GFA"/>
    <property type="match status" value="1"/>
</dbReference>
<evidence type="ECO:0000256" key="2">
    <source>
        <dbReference type="ARBA" id="ARBA00022723"/>
    </source>
</evidence>
<dbReference type="Gene3D" id="3.90.1590.10">
    <property type="entry name" value="glutathione-dependent formaldehyde- activating enzyme (gfa)"/>
    <property type="match status" value="1"/>
</dbReference>
<gene>
    <name evidence="6" type="ORF">MUG09_11290</name>
</gene>
<keyword evidence="3" id="KW-0862">Zinc</keyword>
<keyword evidence="4" id="KW-0456">Lyase</keyword>
<dbReference type="PROSITE" id="PS51891">
    <property type="entry name" value="CENP_V_GFA"/>
    <property type="match status" value="1"/>
</dbReference>
<dbReference type="PANTHER" id="PTHR33337">
    <property type="entry name" value="GFA DOMAIN-CONTAINING PROTEIN"/>
    <property type="match status" value="1"/>
</dbReference>
<dbReference type="EMBL" id="CP094929">
    <property type="protein sequence ID" value="UOM50138.1"/>
    <property type="molecule type" value="Genomic_DNA"/>
</dbReference>
<reference evidence="7" key="1">
    <citation type="journal article" date="2024" name="J Bioinform Genom">
        <title>Complete genome sequence of the type strain bacterium Sphaerochaeta associata GLS2t (VKM B-2742)t.</title>
        <authorList>
            <person name="Troshina O.Y."/>
            <person name="Tepeeva A.N."/>
            <person name="Arzamasceva V.O."/>
            <person name="Whitman W.B."/>
            <person name="Varghese N."/>
            <person name="Shapiro N."/>
            <person name="Woyke T."/>
            <person name="Kripides N.C."/>
            <person name="Vasilenko O.V."/>
        </authorList>
    </citation>
    <scope>NUCLEOTIDE SEQUENCE [LARGE SCALE GENOMIC DNA]</scope>
    <source>
        <strain evidence="7">GLS2T</strain>
    </source>
</reference>
<dbReference type="InterPro" id="IPR011057">
    <property type="entry name" value="Mss4-like_sf"/>
</dbReference>
<keyword evidence="7" id="KW-1185">Reference proteome</keyword>
<organism evidence="6 7">
    <name type="scientific">Sphaerochaeta associata</name>
    <dbReference type="NCBI Taxonomy" id="1129264"/>
    <lineage>
        <taxon>Bacteria</taxon>
        <taxon>Pseudomonadati</taxon>
        <taxon>Spirochaetota</taxon>
        <taxon>Spirochaetia</taxon>
        <taxon>Spirochaetales</taxon>
        <taxon>Sphaerochaetaceae</taxon>
        <taxon>Sphaerochaeta</taxon>
    </lineage>
</organism>
<dbReference type="RefSeq" id="WP_244771530.1">
    <property type="nucleotide sequence ID" value="NZ_CP094929.1"/>
</dbReference>
<evidence type="ECO:0000313" key="6">
    <source>
        <dbReference type="EMBL" id="UOM50138.1"/>
    </source>
</evidence>
<comment type="similarity">
    <text evidence="1">Belongs to the Gfa family.</text>
</comment>
<dbReference type="InterPro" id="IPR006913">
    <property type="entry name" value="CENP-V/GFA"/>
</dbReference>
<keyword evidence="2" id="KW-0479">Metal-binding</keyword>
<evidence type="ECO:0000259" key="5">
    <source>
        <dbReference type="PROSITE" id="PS51891"/>
    </source>
</evidence>
<accession>A0ABY4D766</accession>